<protein>
    <submittedName>
        <fullName evidence="7">ABC transporter permease</fullName>
    </submittedName>
</protein>
<feature type="transmembrane region" description="Helical" evidence="6">
    <location>
        <begin position="280"/>
        <end position="304"/>
    </location>
</feature>
<dbReference type="GO" id="GO:0022857">
    <property type="term" value="F:transmembrane transporter activity"/>
    <property type="evidence" value="ECO:0007669"/>
    <property type="project" value="InterPro"/>
</dbReference>
<proteinExistence type="predicted"/>
<dbReference type="CDD" id="cd06580">
    <property type="entry name" value="TM_PBP1_transp_TpRbsC_like"/>
    <property type="match status" value="1"/>
</dbReference>
<comment type="caution">
    <text evidence="7">The sequence shown here is derived from an EMBL/GenBank/DDBJ whole genome shotgun (WGS) entry which is preliminary data.</text>
</comment>
<feature type="transmembrane region" description="Helical" evidence="6">
    <location>
        <begin position="21"/>
        <end position="47"/>
    </location>
</feature>
<evidence type="ECO:0000256" key="4">
    <source>
        <dbReference type="ARBA" id="ARBA00022989"/>
    </source>
</evidence>
<reference evidence="7" key="1">
    <citation type="journal article" date="2021" name="PeerJ">
        <title>Extensive microbial diversity within the chicken gut microbiome revealed by metagenomics and culture.</title>
        <authorList>
            <person name="Gilroy R."/>
            <person name="Ravi A."/>
            <person name="Getino M."/>
            <person name="Pursley I."/>
            <person name="Horton D.L."/>
            <person name="Alikhan N.F."/>
            <person name="Baker D."/>
            <person name="Gharbi K."/>
            <person name="Hall N."/>
            <person name="Watson M."/>
            <person name="Adriaenssens E.M."/>
            <person name="Foster-Nyarko E."/>
            <person name="Jarju S."/>
            <person name="Secka A."/>
            <person name="Antonio M."/>
            <person name="Oren A."/>
            <person name="Chaudhuri R.R."/>
            <person name="La Ragione R."/>
            <person name="Hildebrand F."/>
            <person name="Pallen M.J."/>
        </authorList>
    </citation>
    <scope>NUCLEOTIDE SEQUENCE</scope>
    <source>
        <strain evidence="7">ChiGjej4B4-7305</strain>
    </source>
</reference>
<gene>
    <name evidence="7" type="ORF">H9815_08285</name>
</gene>
<feature type="transmembrane region" description="Helical" evidence="6">
    <location>
        <begin position="151"/>
        <end position="173"/>
    </location>
</feature>
<name>A0A9D2EE27_9MICO</name>
<feature type="transmembrane region" description="Helical" evidence="6">
    <location>
        <begin position="236"/>
        <end position="254"/>
    </location>
</feature>
<keyword evidence="5 6" id="KW-0472">Membrane</keyword>
<dbReference type="PANTHER" id="PTHR47089">
    <property type="entry name" value="ABC TRANSPORTER, PERMEASE PROTEIN"/>
    <property type="match status" value="1"/>
</dbReference>
<accession>A0A9D2EE27</accession>
<dbReference type="Pfam" id="PF02653">
    <property type="entry name" value="BPD_transp_2"/>
    <property type="match status" value="1"/>
</dbReference>
<comment type="subcellular location">
    <subcellularLocation>
        <location evidence="1">Cell membrane</location>
        <topology evidence="1">Multi-pass membrane protein</topology>
    </subcellularLocation>
</comment>
<feature type="transmembrane region" description="Helical" evidence="6">
    <location>
        <begin position="365"/>
        <end position="385"/>
    </location>
</feature>
<sequence length="401" mass="41731">MTEPAEDDKTPGRPRITWDEIARSSATMTLLAVVAALVISALLIVAADPEVRASISYFLDRPGDALGAGWNAVSGAYSSLFRGAIFDYEASGARMVRPITETMVAATPLLFAALGLGIGFRAGLFNIGAQGQVLMGGALAAWIGFALDLPVVLHLVVALLGAALIGGGWAAIAGVLKARTGANEVIVTIMLNWIATWLVTWLLTTSILARAPNRPLSPEVMDSARLPLMLGGQFRLHWGFVLALLAAVGVWWLMERSTIGFKFRAVGANMDAARTAGINVNLVFVMVMVTAGLLAGLGGAMQILGADHTLRASSAGSIGFDAITVALLGRNRPAGIVGAALLFGALRAGSPLMQTASGTPIDIVLVIQAVIVLFIAAPPLVRMIFHLPGRPGSRRVAEAAS</sequence>
<feature type="transmembrane region" description="Helical" evidence="6">
    <location>
        <begin position="102"/>
        <end position="120"/>
    </location>
</feature>
<keyword evidence="4 6" id="KW-1133">Transmembrane helix</keyword>
<keyword evidence="2" id="KW-1003">Cell membrane</keyword>
<organism evidence="7 8">
    <name type="scientific">Candidatus Ruania gallistercoris</name>
    <dbReference type="NCBI Taxonomy" id="2838746"/>
    <lineage>
        <taxon>Bacteria</taxon>
        <taxon>Bacillati</taxon>
        <taxon>Actinomycetota</taxon>
        <taxon>Actinomycetes</taxon>
        <taxon>Micrococcales</taxon>
        <taxon>Ruaniaceae</taxon>
        <taxon>Ruania</taxon>
    </lineage>
</organism>
<evidence type="ECO:0000256" key="3">
    <source>
        <dbReference type="ARBA" id="ARBA00022692"/>
    </source>
</evidence>
<evidence type="ECO:0000313" key="8">
    <source>
        <dbReference type="Proteomes" id="UP000824037"/>
    </source>
</evidence>
<reference evidence="7" key="2">
    <citation type="submission" date="2021-04" db="EMBL/GenBank/DDBJ databases">
        <authorList>
            <person name="Gilroy R."/>
        </authorList>
    </citation>
    <scope>NUCLEOTIDE SEQUENCE</scope>
    <source>
        <strain evidence="7">ChiGjej4B4-7305</strain>
    </source>
</reference>
<dbReference type="InterPro" id="IPR001851">
    <property type="entry name" value="ABC_transp_permease"/>
</dbReference>
<dbReference type="Proteomes" id="UP000824037">
    <property type="component" value="Unassembled WGS sequence"/>
</dbReference>
<evidence type="ECO:0000256" key="6">
    <source>
        <dbReference type="SAM" id="Phobius"/>
    </source>
</evidence>
<dbReference type="EMBL" id="DXBY01000140">
    <property type="protein sequence ID" value="HIZ35763.1"/>
    <property type="molecule type" value="Genomic_DNA"/>
</dbReference>
<dbReference type="PANTHER" id="PTHR47089:SF1">
    <property type="entry name" value="GUANOSINE ABC TRANSPORTER PERMEASE PROTEIN NUPP"/>
    <property type="match status" value="1"/>
</dbReference>
<dbReference type="AlphaFoldDB" id="A0A9D2EE27"/>
<evidence type="ECO:0000256" key="2">
    <source>
        <dbReference type="ARBA" id="ARBA00022475"/>
    </source>
</evidence>
<evidence type="ECO:0000313" key="7">
    <source>
        <dbReference type="EMBL" id="HIZ35763.1"/>
    </source>
</evidence>
<evidence type="ECO:0000256" key="1">
    <source>
        <dbReference type="ARBA" id="ARBA00004651"/>
    </source>
</evidence>
<feature type="transmembrane region" description="Helical" evidence="6">
    <location>
        <begin position="185"/>
        <end position="209"/>
    </location>
</feature>
<evidence type="ECO:0000256" key="5">
    <source>
        <dbReference type="ARBA" id="ARBA00023136"/>
    </source>
</evidence>
<dbReference type="GO" id="GO:0005886">
    <property type="term" value="C:plasma membrane"/>
    <property type="evidence" value="ECO:0007669"/>
    <property type="project" value="UniProtKB-SubCell"/>
</dbReference>
<keyword evidence="3 6" id="KW-0812">Transmembrane</keyword>